<dbReference type="RefSeq" id="WP_229658046.1">
    <property type="nucleotide sequence ID" value="NZ_BMID01000001.1"/>
</dbReference>
<dbReference type="CDD" id="cd00092">
    <property type="entry name" value="HTH_CRP"/>
    <property type="match status" value="1"/>
</dbReference>
<dbReference type="InterPro" id="IPR000595">
    <property type="entry name" value="cNMP-bd_dom"/>
</dbReference>
<feature type="domain" description="Cyclic nucleotide-binding" evidence="4">
    <location>
        <begin position="17"/>
        <end position="88"/>
    </location>
</feature>
<dbReference type="InterPro" id="IPR036390">
    <property type="entry name" value="WH_DNA-bd_sf"/>
</dbReference>
<reference evidence="7" key="1">
    <citation type="journal article" date="2019" name="Int. J. Syst. Evol. Microbiol.">
        <title>The Global Catalogue of Microorganisms (GCM) 10K type strain sequencing project: providing services to taxonomists for standard genome sequencing and annotation.</title>
        <authorList>
            <consortium name="The Broad Institute Genomics Platform"/>
            <consortium name="The Broad Institute Genome Sequencing Center for Infectious Disease"/>
            <person name="Wu L."/>
            <person name="Ma J."/>
        </authorList>
    </citation>
    <scope>NUCLEOTIDE SEQUENCE [LARGE SCALE GENOMIC DNA]</scope>
    <source>
        <strain evidence="7">CGMCC 1.15297</strain>
    </source>
</reference>
<dbReference type="EMBL" id="BMID01000001">
    <property type="protein sequence ID" value="GFZ99406.1"/>
    <property type="molecule type" value="Genomic_DNA"/>
</dbReference>
<keyword evidence="7" id="KW-1185">Reference proteome</keyword>
<keyword evidence="2" id="KW-0238">DNA-binding</keyword>
<dbReference type="InterPro" id="IPR036388">
    <property type="entry name" value="WH-like_DNA-bd_sf"/>
</dbReference>
<dbReference type="PROSITE" id="PS00042">
    <property type="entry name" value="HTH_CRP_1"/>
    <property type="match status" value="1"/>
</dbReference>
<evidence type="ECO:0000256" key="1">
    <source>
        <dbReference type="ARBA" id="ARBA00023015"/>
    </source>
</evidence>
<dbReference type="InterPro" id="IPR018335">
    <property type="entry name" value="Tscrpt_reg_HTH_Crp-type_CS"/>
</dbReference>
<evidence type="ECO:0000313" key="6">
    <source>
        <dbReference type="EMBL" id="GFZ99406.1"/>
    </source>
</evidence>
<dbReference type="Gene3D" id="1.10.10.10">
    <property type="entry name" value="Winged helix-like DNA-binding domain superfamily/Winged helix DNA-binding domain"/>
    <property type="match status" value="1"/>
</dbReference>
<dbReference type="PANTHER" id="PTHR24567:SF28">
    <property type="entry name" value="LISTERIOLYSIN REGULATORY PROTEIN"/>
    <property type="match status" value="1"/>
</dbReference>
<keyword evidence="3" id="KW-0804">Transcription</keyword>
<dbReference type="InterPro" id="IPR014710">
    <property type="entry name" value="RmlC-like_jellyroll"/>
</dbReference>
<organism evidence="6 7">
    <name type="scientific">Blastomonas marina</name>
    <dbReference type="NCBI Taxonomy" id="1867408"/>
    <lineage>
        <taxon>Bacteria</taxon>
        <taxon>Pseudomonadati</taxon>
        <taxon>Pseudomonadota</taxon>
        <taxon>Alphaproteobacteria</taxon>
        <taxon>Sphingomonadales</taxon>
        <taxon>Sphingomonadaceae</taxon>
        <taxon>Blastomonas</taxon>
    </lineage>
</organism>
<accession>A0ABQ1F411</accession>
<protein>
    <submittedName>
        <fullName evidence="6">Transcriptional activator protein FnrL</fullName>
    </submittedName>
</protein>
<keyword evidence="1" id="KW-0805">Transcription regulation</keyword>
<dbReference type="CDD" id="cd00038">
    <property type="entry name" value="CAP_ED"/>
    <property type="match status" value="1"/>
</dbReference>
<dbReference type="PROSITE" id="PS50042">
    <property type="entry name" value="CNMP_BINDING_3"/>
    <property type="match status" value="1"/>
</dbReference>
<evidence type="ECO:0000259" key="4">
    <source>
        <dbReference type="PROSITE" id="PS50042"/>
    </source>
</evidence>
<gene>
    <name evidence="6" type="primary">fnrL</name>
    <name evidence="6" type="ORF">GCM10010923_04650</name>
</gene>
<dbReference type="SMART" id="SM00100">
    <property type="entry name" value="cNMP"/>
    <property type="match status" value="1"/>
</dbReference>
<dbReference type="InterPro" id="IPR050397">
    <property type="entry name" value="Env_Response_Regulators"/>
</dbReference>
<evidence type="ECO:0000313" key="7">
    <source>
        <dbReference type="Proteomes" id="UP000603317"/>
    </source>
</evidence>
<dbReference type="InterPro" id="IPR012318">
    <property type="entry name" value="HTH_CRP"/>
</dbReference>
<sequence>MTDELACAQCPVRDRAACASLDERERAELARGGRRRDLAAGETLFAVGDDNATCATLVSGALKIVSTDPEGEEHILSLIHPAGFAGELFAPLTDHEVVALTDCRVCLFSRKQLESTIERFPQLGAALLRRAQDDLHETRRWLDLAQTGDARRKVGGALMAFAEAASDSPCHPASRFDLPLSRAELASLLGLTIETVSRQVTRFERDGVIRRHGKRGIELVDPAPLTGG</sequence>
<dbReference type="Proteomes" id="UP000603317">
    <property type="component" value="Unassembled WGS sequence"/>
</dbReference>
<name>A0ABQ1F411_9SPHN</name>
<proteinExistence type="predicted"/>
<dbReference type="SMART" id="SM00419">
    <property type="entry name" value="HTH_CRP"/>
    <property type="match status" value="1"/>
</dbReference>
<evidence type="ECO:0000259" key="5">
    <source>
        <dbReference type="PROSITE" id="PS51063"/>
    </source>
</evidence>
<dbReference type="InterPro" id="IPR018490">
    <property type="entry name" value="cNMP-bd_dom_sf"/>
</dbReference>
<evidence type="ECO:0000256" key="2">
    <source>
        <dbReference type="ARBA" id="ARBA00023125"/>
    </source>
</evidence>
<dbReference type="PANTHER" id="PTHR24567">
    <property type="entry name" value="CRP FAMILY TRANSCRIPTIONAL REGULATORY PROTEIN"/>
    <property type="match status" value="1"/>
</dbReference>
<dbReference type="PRINTS" id="PR00034">
    <property type="entry name" value="HTHCRP"/>
</dbReference>
<evidence type="ECO:0000256" key="3">
    <source>
        <dbReference type="ARBA" id="ARBA00023163"/>
    </source>
</evidence>
<dbReference type="SUPFAM" id="SSF46785">
    <property type="entry name" value="Winged helix' DNA-binding domain"/>
    <property type="match status" value="1"/>
</dbReference>
<dbReference type="Gene3D" id="2.60.120.10">
    <property type="entry name" value="Jelly Rolls"/>
    <property type="match status" value="1"/>
</dbReference>
<dbReference type="Pfam" id="PF00027">
    <property type="entry name" value="cNMP_binding"/>
    <property type="match status" value="1"/>
</dbReference>
<feature type="domain" description="HTH crp-type" evidence="5">
    <location>
        <begin position="148"/>
        <end position="223"/>
    </location>
</feature>
<dbReference type="SUPFAM" id="SSF51206">
    <property type="entry name" value="cAMP-binding domain-like"/>
    <property type="match status" value="1"/>
</dbReference>
<comment type="caution">
    <text evidence="6">The sequence shown here is derived from an EMBL/GenBank/DDBJ whole genome shotgun (WGS) entry which is preliminary data.</text>
</comment>
<dbReference type="PROSITE" id="PS51063">
    <property type="entry name" value="HTH_CRP_2"/>
    <property type="match status" value="1"/>
</dbReference>
<dbReference type="Pfam" id="PF13545">
    <property type="entry name" value="HTH_Crp_2"/>
    <property type="match status" value="1"/>
</dbReference>